<protein>
    <submittedName>
        <fullName evidence="1">Uncharacterized protein</fullName>
    </submittedName>
</protein>
<gene>
    <name evidence="1" type="ORF">ALC62_06344</name>
</gene>
<sequence length="226" mass="25523">MQYLKQVYGPVKNAYQLQGELGCIYQKNNEDVITYANRVKILGKQILKSYKNPGNDPADQNIKAALEKDMCKYFIRGLKLNGVNKYPVYTLGEITIPLFKQDVTFHLVSDDFPISQSGILGNDFFQQTFSKIDYVKGYLDVSGINIPFFSPETIIVAPRSESLFYVRVENPDVKVGYVPKIKVAHGIYLGDTIVENISGKAYLKVISTLDEEIEVQVPTFAPETFK</sequence>
<evidence type="ECO:0000313" key="1">
    <source>
        <dbReference type="EMBL" id="KYN02838.1"/>
    </source>
</evidence>
<dbReference type="AlphaFoldDB" id="A0A151IJ05"/>
<dbReference type="Proteomes" id="UP000078542">
    <property type="component" value="Unassembled WGS sequence"/>
</dbReference>
<reference evidence="1 2" key="1">
    <citation type="submission" date="2016-03" db="EMBL/GenBank/DDBJ databases">
        <title>Cyphomyrmex costatus WGS genome.</title>
        <authorList>
            <person name="Nygaard S."/>
            <person name="Hu H."/>
            <person name="Boomsma J."/>
            <person name="Zhang G."/>
        </authorList>
    </citation>
    <scope>NUCLEOTIDE SEQUENCE [LARGE SCALE GENOMIC DNA]</scope>
    <source>
        <strain evidence="1">MS0001</strain>
        <tissue evidence="1">Whole body</tissue>
    </source>
</reference>
<proteinExistence type="predicted"/>
<organism evidence="1 2">
    <name type="scientific">Cyphomyrmex costatus</name>
    <dbReference type="NCBI Taxonomy" id="456900"/>
    <lineage>
        <taxon>Eukaryota</taxon>
        <taxon>Metazoa</taxon>
        <taxon>Ecdysozoa</taxon>
        <taxon>Arthropoda</taxon>
        <taxon>Hexapoda</taxon>
        <taxon>Insecta</taxon>
        <taxon>Pterygota</taxon>
        <taxon>Neoptera</taxon>
        <taxon>Endopterygota</taxon>
        <taxon>Hymenoptera</taxon>
        <taxon>Apocrita</taxon>
        <taxon>Aculeata</taxon>
        <taxon>Formicoidea</taxon>
        <taxon>Formicidae</taxon>
        <taxon>Myrmicinae</taxon>
        <taxon>Cyphomyrmex</taxon>
    </lineage>
</organism>
<name>A0A151IJ05_9HYME</name>
<evidence type="ECO:0000313" key="2">
    <source>
        <dbReference type="Proteomes" id="UP000078542"/>
    </source>
</evidence>
<keyword evidence="2" id="KW-1185">Reference proteome</keyword>
<dbReference type="EMBL" id="KQ977434">
    <property type="protein sequence ID" value="KYN02838.1"/>
    <property type="molecule type" value="Genomic_DNA"/>
</dbReference>
<accession>A0A151IJ05</accession>
<dbReference type="STRING" id="456900.A0A151IJ05"/>